<accession>A0A4U6QBM1</accession>
<dbReference type="AlphaFoldDB" id="A0A4U6QBM1"/>
<organism evidence="2 3">
    <name type="scientific">Nakamurella flava</name>
    <dbReference type="NCBI Taxonomy" id="2576308"/>
    <lineage>
        <taxon>Bacteria</taxon>
        <taxon>Bacillati</taxon>
        <taxon>Actinomycetota</taxon>
        <taxon>Actinomycetes</taxon>
        <taxon>Nakamurellales</taxon>
        <taxon>Nakamurellaceae</taxon>
        <taxon>Nakamurella</taxon>
    </lineage>
</organism>
<dbReference type="EMBL" id="SZZH01000005">
    <property type="protein sequence ID" value="TKV57370.1"/>
    <property type="molecule type" value="Genomic_DNA"/>
</dbReference>
<dbReference type="Proteomes" id="UP000306985">
    <property type="component" value="Unassembled WGS sequence"/>
</dbReference>
<name>A0A4U6QBM1_9ACTN</name>
<dbReference type="InterPro" id="IPR008136">
    <property type="entry name" value="CinA_C"/>
</dbReference>
<evidence type="ECO:0000313" key="2">
    <source>
        <dbReference type="EMBL" id="TKV57370.1"/>
    </source>
</evidence>
<feature type="domain" description="CinA C-terminal" evidence="1">
    <location>
        <begin position="7"/>
        <end position="153"/>
    </location>
</feature>
<proteinExistence type="predicted"/>
<dbReference type="NCBIfam" id="TIGR00199">
    <property type="entry name" value="PncC_domain"/>
    <property type="match status" value="1"/>
</dbReference>
<dbReference type="RefSeq" id="WP_137451074.1">
    <property type="nucleotide sequence ID" value="NZ_SZZH01000005.1"/>
</dbReference>
<dbReference type="OrthoDB" id="1253990at2"/>
<dbReference type="Gene3D" id="3.90.950.20">
    <property type="entry name" value="CinA-like"/>
    <property type="match status" value="1"/>
</dbReference>
<protein>
    <submittedName>
        <fullName evidence="2">CinA family protein</fullName>
    </submittedName>
</protein>
<gene>
    <name evidence="2" type="ORF">FDO65_17760</name>
</gene>
<sequence length="162" mass="16342">MADVLAELAGAVADLVDERGLSVAAAESVTAGRVATALAAAPSSAAWFRGSLVAYHSEVKFSLLEVPEGPVITGDTARRMATRVRSLLGADVAVSSTGAGGPDAEESQPPGTVFLAVATADGCSVRRHHFTGEPPDVVEQAAAEALRELRDVLRAGAAGGPP</sequence>
<dbReference type="Pfam" id="PF02464">
    <property type="entry name" value="CinA"/>
    <property type="match status" value="1"/>
</dbReference>
<comment type="caution">
    <text evidence="2">The sequence shown here is derived from an EMBL/GenBank/DDBJ whole genome shotgun (WGS) entry which is preliminary data.</text>
</comment>
<evidence type="ECO:0000313" key="3">
    <source>
        <dbReference type="Proteomes" id="UP000306985"/>
    </source>
</evidence>
<evidence type="ECO:0000259" key="1">
    <source>
        <dbReference type="Pfam" id="PF02464"/>
    </source>
</evidence>
<dbReference type="SUPFAM" id="SSF142433">
    <property type="entry name" value="CinA-like"/>
    <property type="match status" value="1"/>
</dbReference>
<dbReference type="InterPro" id="IPR036653">
    <property type="entry name" value="CinA-like_C"/>
</dbReference>
<reference evidence="2 3" key="1">
    <citation type="submission" date="2019-05" db="EMBL/GenBank/DDBJ databases">
        <title>Nakamurella sp. N5BH11, whole genome shotgun sequence.</title>
        <authorList>
            <person name="Tuo L."/>
        </authorList>
    </citation>
    <scope>NUCLEOTIDE SEQUENCE [LARGE SCALE GENOMIC DNA]</scope>
    <source>
        <strain evidence="2 3">N5BH11</strain>
    </source>
</reference>
<keyword evidence="3" id="KW-1185">Reference proteome</keyword>